<protein>
    <recommendedName>
        <fullName evidence="1">C2H2-type domain-containing protein</fullName>
    </recommendedName>
</protein>
<reference evidence="2" key="1">
    <citation type="journal article" date="2020" name="Nature">
        <title>Giant virus diversity and host interactions through global metagenomics.</title>
        <authorList>
            <person name="Schulz F."/>
            <person name="Roux S."/>
            <person name="Paez-Espino D."/>
            <person name="Jungbluth S."/>
            <person name="Walsh D.A."/>
            <person name="Denef V.J."/>
            <person name="McMahon K.D."/>
            <person name="Konstantinidis K.T."/>
            <person name="Eloe-Fadrosh E.A."/>
            <person name="Kyrpides N.C."/>
            <person name="Woyke T."/>
        </authorList>
    </citation>
    <scope>NUCLEOTIDE SEQUENCE</scope>
    <source>
        <strain evidence="2">GVMAG-M-3300023184-101</strain>
    </source>
</reference>
<feature type="domain" description="C2H2-type" evidence="1">
    <location>
        <begin position="46"/>
        <end position="70"/>
    </location>
</feature>
<feature type="domain" description="C2H2-type" evidence="1">
    <location>
        <begin position="88"/>
        <end position="108"/>
    </location>
</feature>
<evidence type="ECO:0000313" key="2">
    <source>
        <dbReference type="EMBL" id="QHT79713.1"/>
    </source>
</evidence>
<feature type="domain" description="C2H2-type" evidence="1">
    <location>
        <begin position="8"/>
        <end position="32"/>
    </location>
</feature>
<dbReference type="Gene3D" id="3.30.160.60">
    <property type="entry name" value="Classic Zinc Finger"/>
    <property type="match status" value="1"/>
</dbReference>
<dbReference type="Pfam" id="PF00096">
    <property type="entry name" value="zf-C2H2"/>
    <property type="match status" value="1"/>
</dbReference>
<accession>A0A6C0HI72</accession>
<organism evidence="2">
    <name type="scientific">viral metagenome</name>
    <dbReference type="NCBI Taxonomy" id="1070528"/>
    <lineage>
        <taxon>unclassified sequences</taxon>
        <taxon>metagenomes</taxon>
        <taxon>organismal metagenomes</taxon>
    </lineage>
</organism>
<proteinExistence type="predicted"/>
<sequence length="362" mass="42050">MDKNAEKYVCEICDYTTSNNSNFINHTLTSKHKYRTLIHEKNAGKLVCEICLFECSKQSNYDKHLSTTKHKNRILLNKPIAENADKNFTCKNCNKKYNVRNSLWYHEQKCVPNTINLNINEEKNAIAFFENEDENNHNENMIISVIPPVKSESEIAALTNLVIEVVKNNSEFQKQMLDMCKNMQSSIITNCNNTTNNTTFNLQVFLNEYCKDAMNIGEFIDSFDLQLSDLESVGRLGYIEGMSNIIINKIKELDVSKRPIHCSDLKREIIYIKDADIWEREDSNNTKFRKVVSKVMRKNIGMLIGWRDKYPDCMDIESEYNDIYVRLTKEAMGPSDTIDSENKIMKKIVKHIVIDKKTMSVE</sequence>
<dbReference type="AlphaFoldDB" id="A0A6C0HI72"/>
<evidence type="ECO:0000259" key="1">
    <source>
        <dbReference type="SMART" id="SM00355"/>
    </source>
</evidence>
<dbReference type="SMART" id="SM00355">
    <property type="entry name" value="ZnF_C2H2"/>
    <property type="match status" value="3"/>
</dbReference>
<name>A0A6C0HI72_9ZZZZ</name>
<dbReference type="EMBL" id="MN739953">
    <property type="protein sequence ID" value="QHT79713.1"/>
    <property type="molecule type" value="Genomic_DNA"/>
</dbReference>
<dbReference type="InterPro" id="IPR013087">
    <property type="entry name" value="Znf_C2H2_type"/>
</dbReference>